<feature type="domain" description="Carbohydrate kinase PfkB" evidence="7">
    <location>
        <begin position="29"/>
        <end position="168"/>
    </location>
</feature>
<comment type="similarity">
    <text evidence="1">Belongs to the carbohydrate kinase PfkB family.</text>
</comment>
<evidence type="ECO:0000313" key="8">
    <source>
        <dbReference type="EMBL" id="WBM80844.1"/>
    </source>
</evidence>
<feature type="compositionally biased region" description="Low complexity" evidence="6">
    <location>
        <begin position="263"/>
        <end position="286"/>
    </location>
</feature>
<evidence type="ECO:0000256" key="5">
    <source>
        <dbReference type="ARBA" id="ARBA00022840"/>
    </source>
</evidence>
<organism evidence="8 9">
    <name type="scientific">Cryobacterium breve</name>
    <dbReference type="NCBI Taxonomy" id="1259258"/>
    <lineage>
        <taxon>Bacteria</taxon>
        <taxon>Bacillati</taxon>
        <taxon>Actinomycetota</taxon>
        <taxon>Actinomycetes</taxon>
        <taxon>Micrococcales</taxon>
        <taxon>Microbacteriaceae</taxon>
        <taxon>Cryobacterium</taxon>
    </lineage>
</organism>
<dbReference type="Proteomes" id="UP001212421">
    <property type="component" value="Chromosome"/>
</dbReference>
<gene>
    <name evidence="8" type="ORF">KIV56_05850</name>
</gene>
<evidence type="ECO:0000256" key="1">
    <source>
        <dbReference type="ARBA" id="ARBA00010688"/>
    </source>
</evidence>
<dbReference type="InterPro" id="IPR050306">
    <property type="entry name" value="PfkB_Carbo_kinase"/>
</dbReference>
<accession>A0ABY7NF24</accession>
<evidence type="ECO:0000256" key="3">
    <source>
        <dbReference type="ARBA" id="ARBA00022741"/>
    </source>
</evidence>
<name>A0ABY7NF24_9MICO</name>
<protein>
    <recommendedName>
        <fullName evidence="7">Carbohydrate kinase PfkB domain-containing protein</fullName>
    </recommendedName>
</protein>
<evidence type="ECO:0000256" key="2">
    <source>
        <dbReference type="ARBA" id="ARBA00022679"/>
    </source>
</evidence>
<evidence type="ECO:0000259" key="7">
    <source>
        <dbReference type="Pfam" id="PF00294"/>
    </source>
</evidence>
<keyword evidence="4" id="KW-0418">Kinase</keyword>
<dbReference type="PANTHER" id="PTHR43085:SF1">
    <property type="entry name" value="PSEUDOURIDINE KINASE-RELATED"/>
    <property type="match status" value="1"/>
</dbReference>
<evidence type="ECO:0000313" key="9">
    <source>
        <dbReference type="Proteomes" id="UP001212421"/>
    </source>
</evidence>
<keyword evidence="9" id="KW-1185">Reference proteome</keyword>
<dbReference type="RefSeq" id="WP_281535549.1">
    <property type="nucleotide sequence ID" value="NZ_CP075584.1"/>
</dbReference>
<dbReference type="SUPFAM" id="SSF53613">
    <property type="entry name" value="Ribokinase-like"/>
    <property type="match status" value="1"/>
</dbReference>
<dbReference type="Gene3D" id="3.40.1190.20">
    <property type="match status" value="1"/>
</dbReference>
<dbReference type="PANTHER" id="PTHR43085">
    <property type="entry name" value="HEXOKINASE FAMILY MEMBER"/>
    <property type="match status" value="1"/>
</dbReference>
<reference evidence="8 9" key="1">
    <citation type="submission" date="2021-05" db="EMBL/GenBank/DDBJ databases">
        <authorList>
            <person name="Kumar R."/>
            <person name="Kumar A."/>
            <person name="Mukhia S."/>
        </authorList>
    </citation>
    <scope>NUCLEOTIDE SEQUENCE [LARGE SCALE GENOMIC DNA]</scope>
    <source>
        <strain evidence="8 9">ERMR7:08</strain>
    </source>
</reference>
<feature type="compositionally biased region" description="Basic residues" evidence="6">
    <location>
        <begin position="209"/>
        <end position="250"/>
    </location>
</feature>
<proteinExistence type="inferred from homology"/>
<feature type="region of interest" description="Disordered" evidence="6">
    <location>
        <begin position="199"/>
        <end position="297"/>
    </location>
</feature>
<dbReference type="InterPro" id="IPR011611">
    <property type="entry name" value="PfkB_dom"/>
</dbReference>
<keyword evidence="2" id="KW-0808">Transferase</keyword>
<feature type="compositionally biased region" description="Pro residues" evidence="6">
    <location>
        <begin position="287"/>
        <end position="297"/>
    </location>
</feature>
<evidence type="ECO:0000256" key="4">
    <source>
        <dbReference type="ARBA" id="ARBA00022777"/>
    </source>
</evidence>
<dbReference type="EMBL" id="CP075584">
    <property type="protein sequence ID" value="WBM80844.1"/>
    <property type="molecule type" value="Genomic_DNA"/>
</dbReference>
<feature type="compositionally biased region" description="Polar residues" evidence="6">
    <location>
        <begin position="252"/>
        <end position="261"/>
    </location>
</feature>
<sequence length="297" mass="31685">MTDEQAGAQALQEEPGNPATSGVDQGEPQVVCFGETMGMFTPTSTTSLDIAEGFHLGVGGAESNMAAHLAELGHHVAWAGNVGQDPIGTKVITTLDCGGVDTRWVHRTPASPTGLYLKEPDTGSGAHVFYYRAGSAASELGVADAAAWPLQSAHLIHTSGITPSLSPSLLRPRGTRARPRGGVGHLGVLRRQLPVQALARERGRTPAARTRRQGNGRPRWTRRSRHHLGLRHLGRRTRPAARRAIPRRQGRSLSTQRSSRFCPTAPAARRSSLPARSRSSSRSEPGTPSPPVTCPRS</sequence>
<keyword evidence="3" id="KW-0547">Nucleotide-binding</keyword>
<keyword evidence="5" id="KW-0067">ATP-binding</keyword>
<dbReference type="Pfam" id="PF00294">
    <property type="entry name" value="PfkB"/>
    <property type="match status" value="1"/>
</dbReference>
<dbReference type="InterPro" id="IPR029056">
    <property type="entry name" value="Ribokinase-like"/>
</dbReference>
<feature type="region of interest" description="Disordered" evidence="6">
    <location>
        <begin position="1"/>
        <end position="26"/>
    </location>
</feature>
<evidence type="ECO:0000256" key="6">
    <source>
        <dbReference type="SAM" id="MobiDB-lite"/>
    </source>
</evidence>